<dbReference type="InterPro" id="IPR013000">
    <property type="entry name" value="Ribosomal_uL4_euk/arc_CS"/>
</dbReference>
<evidence type="ECO:0000256" key="2">
    <source>
        <dbReference type="ARBA" id="ARBA00022980"/>
    </source>
</evidence>
<evidence type="ECO:0000313" key="8">
    <source>
        <dbReference type="Proteomes" id="UP000019763"/>
    </source>
</evidence>
<dbReference type="GO" id="GO:0003735">
    <property type="term" value="F:structural constituent of ribosome"/>
    <property type="evidence" value="ECO:0007669"/>
    <property type="project" value="InterPro"/>
</dbReference>
<dbReference type="GO" id="GO:0005840">
    <property type="term" value="C:ribosome"/>
    <property type="evidence" value="ECO:0007669"/>
    <property type="project" value="UniProtKB-KW"/>
</dbReference>
<evidence type="ECO:0000256" key="3">
    <source>
        <dbReference type="ARBA" id="ARBA00023274"/>
    </source>
</evidence>
<keyword evidence="2 7" id="KW-0689">Ribosomal protein</keyword>
<dbReference type="EMBL" id="AFNH02000562">
    <property type="protein sequence ID" value="EZG66827.1"/>
    <property type="molecule type" value="Genomic_DNA"/>
</dbReference>
<dbReference type="SUPFAM" id="SSF52166">
    <property type="entry name" value="Ribosomal protein L4"/>
    <property type="match status" value="1"/>
</dbReference>
<evidence type="ECO:0000256" key="5">
    <source>
        <dbReference type="ARBA" id="ARBA00035353"/>
    </source>
</evidence>
<gene>
    <name evidence="7" type="ORF">GNI_075170</name>
</gene>
<dbReference type="GO" id="GO:0006412">
    <property type="term" value="P:translation"/>
    <property type="evidence" value="ECO:0007669"/>
    <property type="project" value="InterPro"/>
</dbReference>
<proteinExistence type="inferred from homology"/>
<evidence type="ECO:0000259" key="6">
    <source>
        <dbReference type="Pfam" id="PF14374"/>
    </source>
</evidence>
<dbReference type="AlphaFoldDB" id="A0A023B6Y8"/>
<accession>A0A023B6Y8</accession>
<dbReference type="InterPro" id="IPR023574">
    <property type="entry name" value="Ribosomal_uL4_dom_sf"/>
</dbReference>
<feature type="domain" description="Large ribosomal subunit protein uL4 C-terminal" evidence="6">
    <location>
        <begin position="268"/>
        <end position="322"/>
    </location>
</feature>
<evidence type="ECO:0000313" key="7">
    <source>
        <dbReference type="EMBL" id="EZG66827.1"/>
    </source>
</evidence>
<dbReference type="eggNOG" id="KOG1475">
    <property type="taxonomic scope" value="Eukaryota"/>
</dbReference>
<comment type="caution">
    <text evidence="7">The sequence shown here is derived from an EMBL/GenBank/DDBJ whole genome shotgun (WGS) entry which is preliminary data.</text>
</comment>
<evidence type="ECO:0000256" key="4">
    <source>
        <dbReference type="ARBA" id="ARBA00035244"/>
    </source>
</evidence>
<dbReference type="OMA" id="ALYGTWR"/>
<dbReference type="Pfam" id="PF14374">
    <property type="entry name" value="Ribos_L4_asso_C"/>
    <property type="match status" value="1"/>
</dbReference>
<dbReference type="GO" id="GO:1990904">
    <property type="term" value="C:ribonucleoprotein complex"/>
    <property type="evidence" value="ECO:0007669"/>
    <property type="project" value="UniProtKB-KW"/>
</dbReference>
<dbReference type="OrthoDB" id="10259785at2759"/>
<dbReference type="InterPro" id="IPR002136">
    <property type="entry name" value="Ribosomal_uL4"/>
</dbReference>
<comment type="similarity">
    <text evidence="1">Belongs to the universal ribosomal protein uL4 family.</text>
</comment>
<keyword evidence="3" id="KW-0687">Ribonucleoprotein</keyword>
<evidence type="ECO:0000256" key="1">
    <source>
        <dbReference type="ARBA" id="ARBA00010528"/>
    </source>
</evidence>
<name>A0A023B6Y8_GRENI</name>
<dbReference type="Pfam" id="PF00573">
    <property type="entry name" value="Ribosomal_L4"/>
    <property type="match status" value="1"/>
</dbReference>
<dbReference type="PANTHER" id="PTHR19431">
    <property type="entry name" value="60S RIBOSOMAL PROTEIN L4"/>
    <property type="match status" value="1"/>
</dbReference>
<dbReference type="InterPro" id="IPR025755">
    <property type="entry name" value="Ribos_uL4_C_dom"/>
</dbReference>
<dbReference type="RefSeq" id="XP_011130470.1">
    <property type="nucleotide sequence ID" value="XM_011132168.1"/>
</dbReference>
<dbReference type="Proteomes" id="UP000019763">
    <property type="component" value="Unassembled WGS sequence"/>
</dbReference>
<dbReference type="InterPro" id="IPR045240">
    <property type="entry name" value="Ribosomal_uL4_euk/arch"/>
</dbReference>
<keyword evidence="8" id="KW-1185">Reference proteome</keyword>
<protein>
    <recommendedName>
        <fullName evidence="4">Large ribosomal subunit protein uL4</fullName>
    </recommendedName>
    <alternativeName>
        <fullName evidence="5">60S ribosomal protein L4</fullName>
    </alternativeName>
</protein>
<dbReference type="GeneID" id="22912755"/>
<reference evidence="7" key="1">
    <citation type="submission" date="2013-12" db="EMBL/GenBank/DDBJ databases">
        <authorList>
            <person name="Omoto C.K."/>
            <person name="Sibley D."/>
            <person name="Venepally P."/>
            <person name="Hadjithomas M."/>
            <person name="Karamycheva S."/>
            <person name="Brunk B."/>
            <person name="Roos D."/>
            <person name="Caler E."/>
            <person name="Lorenzi H."/>
        </authorList>
    </citation>
    <scope>NUCLEOTIDE SEQUENCE</scope>
</reference>
<dbReference type="VEuPathDB" id="CryptoDB:GNI_075170"/>
<dbReference type="FunFam" id="3.40.1370.10:FF:000011">
    <property type="entry name" value="50S ribosomal protein L4"/>
    <property type="match status" value="1"/>
</dbReference>
<dbReference type="PROSITE" id="PS00939">
    <property type="entry name" value="RIBOSOMAL_L1E"/>
    <property type="match status" value="1"/>
</dbReference>
<dbReference type="Gene3D" id="3.40.1370.10">
    <property type="match status" value="1"/>
</dbReference>
<organism evidence="7 8">
    <name type="scientific">Gregarina niphandrodes</name>
    <name type="common">Septate eugregarine</name>
    <dbReference type="NCBI Taxonomy" id="110365"/>
    <lineage>
        <taxon>Eukaryota</taxon>
        <taxon>Sar</taxon>
        <taxon>Alveolata</taxon>
        <taxon>Apicomplexa</taxon>
        <taxon>Conoidasida</taxon>
        <taxon>Gregarinasina</taxon>
        <taxon>Eugregarinorida</taxon>
        <taxon>Gregarinidae</taxon>
        <taxon>Gregarina</taxon>
    </lineage>
</organism>
<sequence length="328" mass="35995">MASPARPQVSVFDRSGNVAGSVALPEVFSTVVRPDVVHFVHTNVAKNARMAYAVSTEAGYQTSAESWGTGRAVARIPRVAGGGTHRAGQAAFGNMCRGGGMYSPTKTYRRWHRAVPATMRRHAVASALAASAVAALVMARGHKVQAAKEIPIVCTDEIEQLQKTKEAHALLTKLGCGEDLLRCAETRQRRHGKSVWRNRVHSVRRGPLVVYNGTRDQMRAFRNIPGVETCHVSRLNLLQLAPGATVGRLLIFSESAFKALADIYEHKKDYSLPRDLMTNTDVQRIINSDEIQSVLRVKKDGAKPKFHGATNALKREEVVKKLALKKLF</sequence>